<dbReference type="AlphaFoldDB" id="A0A378VYY1"/>
<dbReference type="EMBL" id="UGRI01000001">
    <property type="protein sequence ID" value="SUA21676.1"/>
    <property type="molecule type" value="Genomic_DNA"/>
</dbReference>
<gene>
    <name evidence="1" type="ORF">NCTC11421_01591</name>
</gene>
<name>A0A378VYY1_NEIGO</name>
<sequence length="83" mass="8689">MLKNSLQCVFQCFTCTEFKRFGGGNGQRLAGFGVAALAFRTFADVESTETDQSNGVALFQGVGYCVGSGIQSFCAAALEISAS</sequence>
<protein>
    <submittedName>
        <fullName evidence="1">Uncharacterized protein</fullName>
    </submittedName>
</protein>
<evidence type="ECO:0000313" key="1">
    <source>
        <dbReference type="EMBL" id="SUA21676.1"/>
    </source>
</evidence>
<proteinExistence type="predicted"/>
<organism evidence="1">
    <name type="scientific">Neisseria gonorrhoeae</name>
    <dbReference type="NCBI Taxonomy" id="485"/>
    <lineage>
        <taxon>Bacteria</taxon>
        <taxon>Pseudomonadati</taxon>
        <taxon>Pseudomonadota</taxon>
        <taxon>Betaproteobacteria</taxon>
        <taxon>Neisseriales</taxon>
        <taxon>Neisseriaceae</taxon>
        <taxon>Neisseria</taxon>
    </lineage>
</organism>
<reference evidence="1" key="1">
    <citation type="submission" date="2018-06" db="EMBL/GenBank/DDBJ databases">
        <authorList>
            <consortium name="Pathogen Informatics"/>
            <person name="Doyle S."/>
        </authorList>
    </citation>
    <scope>NUCLEOTIDE SEQUENCE [LARGE SCALE GENOMIC DNA]</scope>
    <source>
        <strain evidence="1">NCTC11421</strain>
    </source>
</reference>
<accession>A0A378VYY1</accession>